<proteinExistence type="predicted"/>
<evidence type="ECO:0000313" key="2">
    <source>
        <dbReference type="EMBL" id="KAF2547378.1"/>
    </source>
</evidence>
<comment type="caution">
    <text evidence="2">The sequence shown here is derived from an EMBL/GenBank/DDBJ whole genome shotgun (WGS) entry which is preliminary data.</text>
</comment>
<reference evidence="2" key="1">
    <citation type="submission" date="2019-12" db="EMBL/GenBank/DDBJ databases">
        <title>Genome sequencing and annotation of Brassica cretica.</title>
        <authorList>
            <person name="Studholme D.J."/>
            <person name="Sarris P.F."/>
        </authorList>
    </citation>
    <scope>NUCLEOTIDE SEQUENCE</scope>
    <source>
        <strain evidence="2">PFS-102/07</strain>
        <tissue evidence="2">Leaf</tissue>
    </source>
</reference>
<sequence length="210" mass="23519">MIAQRIADETLSTSIDNTTPTTIDGHLIMLIDVKHQQGGISFYLVNYHCRADDSELLNCVNPCRFQTSLIKTTFVLLEDKQKGSVSEKKEFDVSRNRFEGDPSPRSEKSGGKKRMNWKMRKRTKGMPQLSFIRSQMVSGNLECTADASHSHLNEVSIRICQAESAEQWADQLVTTRLVRVLLKGEVLGSSNVTRINNRHGGVSEGSHVRG</sequence>
<protein>
    <submittedName>
        <fullName evidence="2">Uncharacterized protein</fullName>
    </submittedName>
</protein>
<evidence type="ECO:0000256" key="1">
    <source>
        <dbReference type="SAM" id="MobiDB-lite"/>
    </source>
</evidence>
<dbReference type="EMBL" id="QGKY02001925">
    <property type="protein sequence ID" value="KAF2547378.1"/>
    <property type="molecule type" value="Genomic_DNA"/>
</dbReference>
<organism evidence="2">
    <name type="scientific">Brassica cretica</name>
    <name type="common">Mustard</name>
    <dbReference type="NCBI Taxonomy" id="69181"/>
    <lineage>
        <taxon>Eukaryota</taxon>
        <taxon>Viridiplantae</taxon>
        <taxon>Streptophyta</taxon>
        <taxon>Embryophyta</taxon>
        <taxon>Tracheophyta</taxon>
        <taxon>Spermatophyta</taxon>
        <taxon>Magnoliopsida</taxon>
        <taxon>eudicotyledons</taxon>
        <taxon>Gunneridae</taxon>
        <taxon>Pentapetalae</taxon>
        <taxon>rosids</taxon>
        <taxon>malvids</taxon>
        <taxon>Brassicales</taxon>
        <taxon>Brassicaceae</taxon>
        <taxon>Brassiceae</taxon>
        <taxon>Brassica</taxon>
    </lineage>
</organism>
<gene>
    <name evidence="2" type="ORF">F2Q70_00021645</name>
</gene>
<accession>A0A8S9GT45</accession>
<feature type="region of interest" description="Disordered" evidence="1">
    <location>
        <begin position="88"/>
        <end position="115"/>
    </location>
</feature>
<name>A0A8S9GT45_BRACR</name>
<dbReference type="AlphaFoldDB" id="A0A8S9GT45"/>
<feature type="compositionally biased region" description="Basic and acidic residues" evidence="1">
    <location>
        <begin position="88"/>
        <end position="110"/>
    </location>
</feature>